<proteinExistence type="predicted"/>
<evidence type="ECO:0000313" key="2">
    <source>
        <dbReference type="EMBL" id="KAK8893072.1"/>
    </source>
</evidence>
<dbReference type="EMBL" id="JAPFFF010000004">
    <property type="protein sequence ID" value="KAK8893072.1"/>
    <property type="molecule type" value="Genomic_DNA"/>
</dbReference>
<evidence type="ECO:0008006" key="4">
    <source>
        <dbReference type="Google" id="ProtNLM"/>
    </source>
</evidence>
<sequence length="337" mass="37957">MNSIDEDGSGLSDSYGSTTLGTRQILCLVFGCLCIVIGIVDMIVFYVVPTNMAKNNKKKYIGATFSESNKAIIALHFVLHSFLILFGVTIIIYGFIDNLVTLITMCVVGFLVLVFWMVLLGISVKKTFSPKSQVNAQQMQEIINNKKPIDFLFVYSRDTESYEECRYDSSEGRQICTPKTDTCYSRRGIKIPVVTTVPLIPDFNFSDIPDLLFFTLTYDIDMTSDMKNKYDKIDSAIKKCDHIRTKKVVEYHPERNGTYIISKTKVPRALKQPSRIASLIFGTGAFYEIYSKSFPSVSYTVTVNTAADQNTNYDDLAKNTICSSFGSCSRHNRKPKP</sequence>
<keyword evidence="1" id="KW-0812">Transmembrane</keyword>
<accession>A0ABR2KRP1</accession>
<organism evidence="2 3">
    <name type="scientific">Tritrichomonas musculus</name>
    <dbReference type="NCBI Taxonomy" id="1915356"/>
    <lineage>
        <taxon>Eukaryota</taxon>
        <taxon>Metamonada</taxon>
        <taxon>Parabasalia</taxon>
        <taxon>Tritrichomonadida</taxon>
        <taxon>Tritrichomonadidae</taxon>
        <taxon>Tritrichomonas</taxon>
    </lineage>
</organism>
<keyword evidence="1" id="KW-0472">Membrane</keyword>
<feature type="transmembrane region" description="Helical" evidence="1">
    <location>
        <begin position="23"/>
        <end position="50"/>
    </location>
</feature>
<reference evidence="2 3" key="1">
    <citation type="submission" date="2024-04" db="EMBL/GenBank/DDBJ databases">
        <title>Tritrichomonas musculus Genome.</title>
        <authorList>
            <person name="Alves-Ferreira E."/>
            <person name="Grigg M."/>
            <person name="Lorenzi H."/>
            <person name="Galac M."/>
        </authorList>
    </citation>
    <scope>NUCLEOTIDE SEQUENCE [LARGE SCALE GENOMIC DNA]</scope>
    <source>
        <strain evidence="2 3">EAF2021</strain>
    </source>
</reference>
<name>A0ABR2KRP1_9EUKA</name>
<comment type="caution">
    <text evidence="2">The sequence shown here is derived from an EMBL/GenBank/DDBJ whole genome shotgun (WGS) entry which is preliminary data.</text>
</comment>
<evidence type="ECO:0000256" key="1">
    <source>
        <dbReference type="SAM" id="Phobius"/>
    </source>
</evidence>
<feature type="transmembrane region" description="Helical" evidence="1">
    <location>
        <begin position="102"/>
        <end position="122"/>
    </location>
</feature>
<keyword evidence="3" id="KW-1185">Reference proteome</keyword>
<evidence type="ECO:0000313" key="3">
    <source>
        <dbReference type="Proteomes" id="UP001470230"/>
    </source>
</evidence>
<keyword evidence="1" id="KW-1133">Transmembrane helix</keyword>
<protein>
    <recommendedName>
        <fullName evidence="4">Tetraspanin family protein</fullName>
    </recommendedName>
</protein>
<dbReference type="Proteomes" id="UP001470230">
    <property type="component" value="Unassembled WGS sequence"/>
</dbReference>
<gene>
    <name evidence="2" type="ORF">M9Y10_030334</name>
</gene>
<feature type="transmembrane region" description="Helical" evidence="1">
    <location>
        <begin position="71"/>
        <end position="96"/>
    </location>
</feature>